<dbReference type="KEGG" id="saq:Sare_1219"/>
<proteinExistence type="predicted"/>
<accession>A8M6A1</accession>
<dbReference type="PATRIC" id="fig|391037.6.peg.1238"/>
<evidence type="ECO:0000256" key="1">
    <source>
        <dbReference type="SAM" id="MobiDB-lite"/>
    </source>
</evidence>
<evidence type="ECO:0000313" key="2">
    <source>
        <dbReference type="EMBL" id="ABV97126.1"/>
    </source>
</evidence>
<dbReference type="HOGENOM" id="CLU_2920005_0_0_11"/>
<dbReference type="EMBL" id="CP000850">
    <property type="protein sequence ID" value="ABV97126.1"/>
    <property type="molecule type" value="Genomic_DNA"/>
</dbReference>
<dbReference type="AlphaFoldDB" id="A8M6A1"/>
<organism evidence="2">
    <name type="scientific">Salinispora arenicola (strain CNS-205)</name>
    <dbReference type="NCBI Taxonomy" id="391037"/>
    <lineage>
        <taxon>Bacteria</taxon>
        <taxon>Bacillati</taxon>
        <taxon>Actinomycetota</taxon>
        <taxon>Actinomycetes</taxon>
        <taxon>Micromonosporales</taxon>
        <taxon>Micromonosporaceae</taxon>
        <taxon>Salinispora</taxon>
    </lineage>
</organism>
<feature type="region of interest" description="Disordered" evidence="1">
    <location>
        <begin position="1"/>
        <end position="26"/>
    </location>
</feature>
<reference evidence="2" key="1">
    <citation type="submission" date="2007-10" db="EMBL/GenBank/DDBJ databases">
        <title>Complete sequence of Salinispora arenicola CNS-205.</title>
        <authorList>
            <consortium name="US DOE Joint Genome Institute"/>
            <person name="Copeland A."/>
            <person name="Lucas S."/>
            <person name="Lapidus A."/>
            <person name="Barry K."/>
            <person name="Glavina del Rio T."/>
            <person name="Dalin E."/>
            <person name="Tice H."/>
            <person name="Pitluck S."/>
            <person name="Foster B."/>
            <person name="Schmutz J."/>
            <person name="Larimer F."/>
            <person name="Land M."/>
            <person name="Hauser L."/>
            <person name="Kyrpides N."/>
            <person name="Ivanova N."/>
            <person name="Jensen P.R."/>
            <person name="Moore B.S."/>
            <person name="Penn K."/>
            <person name="Jenkins C."/>
            <person name="Udwary D."/>
            <person name="Xiang L."/>
            <person name="Gontang E."/>
            <person name="Richardson P."/>
        </authorList>
    </citation>
    <scope>NUCLEOTIDE SEQUENCE [LARGE SCALE GENOMIC DNA]</scope>
    <source>
        <strain evidence="2">CNS-205</strain>
    </source>
</reference>
<gene>
    <name evidence="2" type="ordered locus">Sare_1219</name>
</gene>
<name>A8M6A1_SALAI</name>
<protein>
    <submittedName>
        <fullName evidence="2">Uncharacterized protein</fullName>
    </submittedName>
</protein>
<sequence>MSWDDRTPDEKKKARTEARRRQATDDTHLYLVTTGKGTRLLARGIHSARVLAGPNGTYHRT</sequence>
<dbReference type="STRING" id="391037.Sare_1219"/>